<dbReference type="EMBL" id="FVGW01000006">
    <property type="protein sequence ID" value="SKM30365.1"/>
    <property type="molecule type" value="Genomic_DNA"/>
</dbReference>
<proteinExistence type="predicted"/>
<evidence type="ECO:0000256" key="1">
    <source>
        <dbReference type="SAM" id="Phobius"/>
    </source>
</evidence>
<evidence type="ECO:0000313" key="4">
    <source>
        <dbReference type="Proteomes" id="UP000190074"/>
    </source>
</evidence>
<reference evidence="4 5" key="1">
    <citation type="submission" date="2016-11" db="EMBL/GenBank/DDBJ databases">
        <authorList>
            <consortium name="Pathogen Informatics"/>
        </authorList>
    </citation>
    <scope>NUCLEOTIDE SEQUENCE [LARGE SCALE GENOMIC DNA]</scope>
    <source>
        <strain evidence="3 5">1168</strain>
        <strain evidence="2 4">911</strain>
    </source>
</reference>
<keyword evidence="1" id="KW-0472">Membrane</keyword>
<dbReference type="Proteomes" id="UP000190366">
    <property type="component" value="Unassembled WGS sequence"/>
</dbReference>
<dbReference type="EMBL" id="FVQL01000001">
    <property type="protein sequence ID" value="SKZ10576.1"/>
    <property type="molecule type" value="Genomic_DNA"/>
</dbReference>
<keyword evidence="1" id="KW-1133">Transmembrane helix</keyword>
<gene>
    <name evidence="2" type="ORF">SAMEA2259716_03490</name>
    <name evidence="3" type="ORF">SAMEA2275630_03613</name>
</gene>
<name>A0A1T9U0H2_9MYCO</name>
<dbReference type="RefSeq" id="WP_005060599.1">
    <property type="nucleotide sequence ID" value="NZ_CP021122.1"/>
</dbReference>
<dbReference type="AlphaFoldDB" id="A0A1T9U0H2"/>
<feature type="transmembrane region" description="Helical" evidence="1">
    <location>
        <begin position="90"/>
        <end position="112"/>
    </location>
</feature>
<evidence type="ECO:0000313" key="5">
    <source>
        <dbReference type="Proteomes" id="UP000190366"/>
    </source>
</evidence>
<organism evidence="2 4">
    <name type="scientific">Mycobacteroides abscessus subsp. massiliense</name>
    <dbReference type="NCBI Taxonomy" id="1962118"/>
    <lineage>
        <taxon>Bacteria</taxon>
        <taxon>Bacillati</taxon>
        <taxon>Actinomycetota</taxon>
        <taxon>Actinomycetes</taxon>
        <taxon>Mycobacteriales</taxon>
        <taxon>Mycobacteriaceae</taxon>
        <taxon>Mycobacteroides</taxon>
        <taxon>Mycobacteroides abscessus</taxon>
    </lineage>
</organism>
<evidence type="ECO:0000313" key="2">
    <source>
        <dbReference type="EMBL" id="SKM30365.1"/>
    </source>
</evidence>
<protein>
    <submittedName>
        <fullName evidence="2">DoxX</fullName>
    </submittedName>
</protein>
<keyword evidence="1" id="KW-0812">Transmembrane</keyword>
<evidence type="ECO:0000313" key="3">
    <source>
        <dbReference type="EMBL" id="SKZ10576.1"/>
    </source>
</evidence>
<feature type="transmembrane region" description="Helical" evidence="1">
    <location>
        <begin position="60"/>
        <end position="83"/>
    </location>
</feature>
<sequence>MSTHAGWIARAAPITLGAARVMLGMLWLHEGIFKYSAHFGRADILLIAHSAQTNTRVPQYFTVFSDNVLGAWPGLFGVAVPLVEVALGTVLVLGLFPQPAAIVSLLTLLTYWTSDQLISQYPVMAGLSALIIAFPAPSGHYSILRLRRASATANVVRDGR</sequence>
<feature type="transmembrane region" description="Helical" evidence="1">
    <location>
        <begin position="118"/>
        <end position="138"/>
    </location>
</feature>
<feature type="transmembrane region" description="Helical" evidence="1">
    <location>
        <begin position="7"/>
        <end position="28"/>
    </location>
</feature>
<accession>A0A1T9U0H2</accession>
<dbReference type="Proteomes" id="UP000190074">
    <property type="component" value="Unassembled WGS sequence"/>
</dbReference>